<sequence>MTGITRTTGSARSAAARFNPILSRRSAPQPSVSSHHYHHHHHHQQQLHRSRMPVIPEEVSAEETERWRMQFLCDPLGLLDLGEAESFDFAPVFGYLASAPASRNGASASTPRNAAPVPAYSSPAPAPTPVPAPRNATFLHAPGNADFAPIHCNTAPVHIPGNMVVAPVSFAAARDSGSLTVASVPTLSTAAHAPAYHSKMATGPPPSLTRNTNRVIKHTKRLAKRRSEKKHPCGICGRSFARPSSLSSHVLTHSGEKPYDCPAYKCGKSFSVLSNMRRHYKQRHCSGYVYTYYDPRALNDSNYMMDGFYYSSFEMRAPLQSVPAPPAVQYPVVNGRMHVVPSQRSATEPQPFLGRTLANQLHANMTPPVLVAQQSHTMATLASACVPSSVPIRMPAFVPSPAPETPSAFSTVPDTTPGQLDASPYGFNLAQVPGTNGCPIGLGIQQQQQHQQYLSLVQQQQVLQQIQQQLNFSP</sequence>
<feature type="non-terminal residue" evidence="1">
    <location>
        <position position="474"/>
    </location>
</feature>
<protein>
    <submittedName>
        <fullName evidence="1">Uncharacterized protein</fullName>
    </submittedName>
</protein>
<organism evidence="1 2">
    <name type="scientific">Kickxella alabastrina</name>
    <dbReference type="NCBI Taxonomy" id="61397"/>
    <lineage>
        <taxon>Eukaryota</taxon>
        <taxon>Fungi</taxon>
        <taxon>Fungi incertae sedis</taxon>
        <taxon>Zoopagomycota</taxon>
        <taxon>Kickxellomycotina</taxon>
        <taxon>Kickxellomycetes</taxon>
        <taxon>Kickxellales</taxon>
        <taxon>Kickxellaceae</taxon>
        <taxon>Kickxella</taxon>
    </lineage>
</organism>
<comment type="caution">
    <text evidence="1">The sequence shown here is derived from an EMBL/GenBank/DDBJ whole genome shotgun (WGS) entry which is preliminary data.</text>
</comment>
<dbReference type="Proteomes" id="UP001150581">
    <property type="component" value="Unassembled WGS sequence"/>
</dbReference>
<reference evidence="1" key="1">
    <citation type="submission" date="2022-07" db="EMBL/GenBank/DDBJ databases">
        <title>Phylogenomic reconstructions and comparative analyses of Kickxellomycotina fungi.</title>
        <authorList>
            <person name="Reynolds N.K."/>
            <person name="Stajich J.E."/>
            <person name="Barry K."/>
            <person name="Grigoriev I.V."/>
            <person name="Crous P."/>
            <person name="Smith M.E."/>
        </authorList>
    </citation>
    <scope>NUCLEOTIDE SEQUENCE</scope>
    <source>
        <strain evidence="1">Benny 63K</strain>
    </source>
</reference>
<evidence type="ECO:0000313" key="2">
    <source>
        <dbReference type="Proteomes" id="UP001150581"/>
    </source>
</evidence>
<name>A0ACC1IJ08_9FUNG</name>
<proteinExistence type="predicted"/>
<keyword evidence="2" id="KW-1185">Reference proteome</keyword>
<accession>A0ACC1IJ08</accession>
<gene>
    <name evidence="1" type="ORF">LPJ66_005990</name>
</gene>
<evidence type="ECO:0000313" key="1">
    <source>
        <dbReference type="EMBL" id="KAJ1893042.1"/>
    </source>
</evidence>
<dbReference type="EMBL" id="JANBPG010000894">
    <property type="protein sequence ID" value="KAJ1893042.1"/>
    <property type="molecule type" value="Genomic_DNA"/>
</dbReference>